<dbReference type="PANTHER" id="PTHR22749">
    <property type="entry name" value="RIBOFLAVIN KINASE/FMN ADENYLYLTRANSFERASE"/>
    <property type="match status" value="1"/>
</dbReference>
<dbReference type="EC" id="2.7.7.2" evidence="15"/>
<evidence type="ECO:0000256" key="11">
    <source>
        <dbReference type="ARBA" id="ARBA00022840"/>
    </source>
</evidence>
<dbReference type="SMART" id="SM00904">
    <property type="entry name" value="Flavokinase"/>
    <property type="match status" value="1"/>
</dbReference>
<dbReference type="InterPro" id="IPR023465">
    <property type="entry name" value="Riboflavin_kinase_dom_sf"/>
</dbReference>
<comment type="similarity">
    <text evidence="15">Belongs to the ribF family.</text>
</comment>
<dbReference type="Pfam" id="PF01687">
    <property type="entry name" value="Flavokinase"/>
    <property type="match status" value="1"/>
</dbReference>
<comment type="pathway">
    <text evidence="3 15">Cofactor biosynthesis; FMN biosynthesis; FMN from riboflavin (ATP route): step 1/1.</text>
</comment>
<dbReference type="PANTHER" id="PTHR22749:SF6">
    <property type="entry name" value="RIBOFLAVIN KINASE"/>
    <property type="match status" value="1"/>
</dbReference>
<evidence type="ECO:0000256" key="9">
    <source>
        <dbReference type="ARBA" id="ARBA00022777"/>
    </source>
</evidence>
<name>A0ABS2DRD5_9BURK</name>
<comment type="caution">
    <text evidence="17">The sequence shown here is derived from an EMBL/GenBank/DDBJ whole genome shotgun (WGS) entry which is preliminary data.</text>
</comment>
<keyword evidence="4 15" id="KW-0285">Flavoprotein</keyword>
<keyword evidence="7 15" id="KW-0548">Nucleotidyltransferase</keyword>
<dbReference type="RefSeq" id="WP_205102184.1">
    <property type="nucleotide sequence ID" value="NZ_JACJJC010000005.1"/>
</dbReference>
<dbReference type="EC" id="2.7.1.26" evidence="15"/>
<dbReference type="PIRSF" id="PIRSF004491">
    <property type="entry name" value="FAD_Synth"/>
    <property type="match status" value="1"/>
</dbReference>
<evidence type="ECO:0000256" key="14">
    <source>
        <dbReference type="ARBA" id="ARBA00049494"/>
    </source>
</evidence>
<organism evidence="17 18">
    <name type="scientific">Sutterella massiliensis</name>
    <dbReference type="NCBI Taxonomy" id="1816689"/>
    <lineage>
        <taxon>Bacteria</taxon>
        <taxon>Pseudomonadati</taxon>
        <taxon>Pseudomonadota</taxon>
        <taxon>Betaproteobacteria</taxon>
        <taxon>Burkholderiales</taxon>
        <taxon>Sutterellaceae</taxon>
        <taxon>Sutterella</taxon>
    </lineage>
</organism>
<evidence type="ECO:0000256" key="1">
    <source>
        <dbReference type="ARBA" id="ARBA00002121"/>
    </source>
</evidence>
<evidence type="ECO:0000256" key="5">
    <source>
        <dbReference type="ARBA" id="ARBA00022643"/>
    </source>
</evidence>
<dbReference type="Gene3D" id="2.40.30.30">
    <property type="entry name" value="Riboflavin kinase-like"/>
    <property type="match status" value="1"/>
</dbReference>
<evidence type="ECO:0000256" key="7">
    <source>
        <dbReference type="ARBA" id="ARBA00022695"/>
    </source>
</evidence>
<evidence type="ECO:0000313" key="18">
    <source>
        <dbReference type="Proteomes" id="UP000715095"/>
    </source>
</evidence>
<evidence type="ECO:0000256" key="15">
    <source>
        <dbReference type="PIRNR" id="PIRNR004491"/>
    </source>
</evidence>
<evidence type="ECO:0000259" key="16">
    <source>
        <dbReference type="SMART" id="SM00904"/>
    </source>
</evidence>
<dbReference type="Proteomes" id="UP000715095">
    <property type="component" value="Unassembled WGS sequence"/>
</dbReference>
<keyword evidence="18" id="KW-1185">Reference proteome</keyword>
<keyword evidence="9 15" id="KW-0418">Kinase</keyword>
<dbReference type="InterPro" id="IPR023468">
    <property type="entry name" value="Riboflavin_kinase"/>
</dbReference>
<dbReference type="EMBL" id="JACJJC010000005">
    <property type="protein sequence ID" value="MBM6703707.1"/>
    <property type="molecule type" value="Genomic_DNA"/>
</dbReference>
<keyword evidence="11 15" id="KW-0067">ATP-binding</keyword>
<accession>A0ABS2DRD5</accession>
<keyword evidence="8 15" id="KW-0547">Nucleotide-binding</keyword>
<keyword evidence="10 15" id="KW-0274">FAD</keyword>
<gene>
    <name evidence="17" type="ORF">H6A60_04290</name>
</gene>
<dbReference type="NCBIfam" id="TIGR00083">
    <property type="entry name" value="ribF"/>
    <property type="match status" value="1"/>
</dbReference>
<evidence type="ECO:0000256" key="10">
    <source>
        <dbReference type="ARBA" id="ARBA00022827"/>
    </source>
</evidence>
<dbReference type="Pfam" id="PF06574">
    <property type="entry name" value="FAD_syn"/>
    <property type="match status" value="1"/>
</dbReference>
<evidence type="ECO:0000256" key="2">
    <source>
        <dbReference type="ARBA" id="ARBA00004726"/>
    </source>
</evidence>
<dbReference type="SUPFAM" id="SSF52374">
    <property type="entry name" value="Nucleotidylyl transferase"/>
    <property type="match status" value="1"/>
</dbReference>
<keyword evidence="6 15" id="KW-0808">Transferase</keyword>
<comment type="pathway">
    <text evidence="2 15">Cofactor biosynthesis; FAD biosynthesis; FAD from FMN: step 1/1.</text>
</comment>
<evidence type="ECO:0000256" key="8">
    <source>
        <dbReference type="ARBA" id="ARBA00022741"/>
    </source>
</evidence>
<dbReference type="InterPro" id="IPR015865">
    <property type="entry name" value="Riboflavin_kinase_bac/euk"/>
</dbReference>
<dbReference type="GO" id="GO:0008531">
    <property type="term" value="F:riboflavin kinase activity"/>
    <property type="evidence" value="ECO:0007669"/>
    <property type="project" value="UniProtKB-EC"/>
</dbReference>
<evidence type="ECO:0000256" key="12">
    <source>
        <dbReference type="ARBA" id="ARBA00023268"/>
    </source>
</evidence>
<dbReference type="InterPro" id="IPR015864">
    <property type="entry name" value="FAD_synthase"/>
</dbReference>
<evidence type="ECO:0000256" key="6">
    <source>
        <dbReference type="ARBA" id="ARBA00022679"/>
    </source>
</evidence>
<comment type="catalytic activity">
    <reaction evidence="13 15">
        <text>riboflavin + ATP = FMN + ADP + H(+)</text>
        <dbReference type="Rhea" id="RHEA:14357"/>
        <dbReference type="ChEBI" id="CHEBI:15378"/>
        <dbReference type="ChEBI" id="CHEBI:30616"/>
        <dbReference type="ChEBI" id="CHEBI:57986"/>
        <dbReference type="ChEBI" id="CHEBI:58210"/>
        <dbReference type="ChEBI" id="CHEBI:456216"/>
        <dbReference type="EC" id="2.7.1.26"/>
    </reaction>
</comment>
<dbReference type="NCBIfam" id="NF004159">
    <property type="entry name" value="PRK05627.1-2"/>
    <property type="match status" value="1"/>
</dbReference>
<keyword evidence="12" id="KW-0511">Multifunctional enzyme</keyword>
<protein>
    <recommendedName>
        <fullName evidence="15">Riboflavin biosynthesis protein</fullName>
    </recommendedName>
    <domain>
        <recommendedName>
            <fullName evidence="15">Riboflavin kinase</fullName>
            <ecNumber evidence="15">2.7.1.26</ecNumber>
        </recommendedName>
        <alternativeName>
            <fullName evidence="15">Flavokinase</fullName>
        </alternativeName>
    </domain>
    <domain>
        <recommendedName>
            <fullName evidence="15">FMN adenylyltransferase</fullName>
            <ecNumber evidence="15">2.7.7.2</ecNumber>
        </recommendedName>
        <alternativeName>
            <fullName evidence="15">FAD pyrophosphorylase</fullName>
        </alternativeName>
        <alternativeName>
            <fullName evidence="15">FAD synthase</fullName>
        </alternativeName>
    </domain>
</protein>
<proteinExistence type="inferred from homology"/>
<reference evidence="17 18" key="1">
    <citation type="journal article" date="2021" name="Sci. Rep.">
        <title>The distribution of antibiotic resistance genes in chicken gut microbiota commensals.</title>
        <authorList>
            <person name="Juricova H."/>
            <person name="Matiasovicova J."/>
            <person name="Kubasova T."/>
            <person name="Cejkova D."/>
            <person name="Rychlik I."/>
        </authorList>
    </citation>
    <scope>NUCLEOTIDE SEQUENCE [LARGE SCALE GENOMIC DNA]</scope>
    <source>
        <strain evidence="17 18">An829</strain>
    </source>
</reference>
<comment type="function">
    <text evidence="1">Catalyzes the phosphorylation of riboflavin to FMN followed by the adenylation of FMN to FAD.</text>
</comment>
<dbReference type="SUPFAM" id="SSF82114">
    <property type="entry name" value="Riboflavin kinase-like"/>
    <property type="match status" value="1"/>
</dbReference>
<evidence type="ECO:0000256" key="4">
    <source>
        <dbReference type="ARBA" id="ARBA00022630"/>
    </source>
</evidence>
<evidence type="ECO:0000313" key="17">
    <source>
        <dbReference type="EMBL" id="MBM6703707.1"/>
    </source>
</evidence>
<dbReference type="GO" id="GO:0003919">
    <property type="term" value="F:FMN adenylyltransferase activity"/>
    <property type="evidence" value="ECO:0007669"/>
    <property type="project" value="UniProtKB-EC"/>
</dbReference>
<evidence type="ECO:0000256" key="13">
    <source>
        <dbReference type="ARBA" id="ARBA00047880"/>
    </source>
</evidence>
<dbReference type="InterPro" id="IPR014729">
    <property type="entry name" value="Rossmann-like_a/b/a_fold"/>
</dbReference>
<dbReference type="CDD" id="cd02064">
    <property type="entry name" value="FAD_synthetase_N"/>
    <property type="match status" value="1"/>
</dbReference>
<keyword evidence="5 15" id="KW-0288">FMN</keyword>
<dbReference type="Gene3D" id="3.40.50.620">
    <property type="entry name" value="HUPs"/>
    <property type="match status" value="1"/>
</dbReference>
<dbReference type="NCBIfam" id="NF004160">
    <property type="entry name" value="PRK05627.1-3"/>
    <property type="match status" value="1"/>
</dbReference>
<sequence length="320" mass="35188">MHVFRGLPHPLLKRPSAVAIGNFDGVHLGHQALLQSVVHAASERGLVPSVVTFEPHPREVLGADPLPRISTLLDKIEAILATGIERIYIMPFSRRMAALSASEFVEDILVDGLDTRWLMVGEDFRFGSDRTGDVESLHAFGAEHHFEVFASPLVFHGTSKVSSTRIREELAKGDLYEAYLMLGRRYTMAGRVIHGAALGRTLGYPTLNLAPIPPGSRARPAVTGVFAVRVEGLGPSIRPAVASIGIKPTVTNERRWLLETHVFDWSGSAYGKYVRVHFVEKLRDEKKFGSIEELRAAIESDALRARRILGCTPGDGIFKP</sequence>
<comment type="catalytic activity">
    <reaction evidence="14 15">
        <text>FMN + ATP + H(+) = FAD + diphosphate</text>
        <dbReference type="Rhea" id="RHEA:17237"/>
        <dbReference type="ChEBI" id="CHEBI:15378"/>
        <dbReference type="ChEBI" id="CHEBI:30616"/>
        <dbReference type="ChEBI" id="CHEBI:33019"/>
        <dbReference type="ChEBI" id="CHEBI:57692"/>
        <dbReference type="ChEBI" id="CHEBI:58210"/>
        <dbReference type="EC" id="2.7.7.2"/>
    </reaction>
</comment>
<feature type="domain" description="Riboflavin kinase" evidence="16">
    <location>
        <begin position="181"/>
        <end position="310"/>
    </location>
</feature>
<evidence type="ECO:0000256" key="3">
    <source>
        <dbReference type="ARBA" id="ARBA00005201"/>
    </source>
</evidence>
<dbReference type="InterPro" id="IPR002606">
    <property type="entry name" value="Riboflavin_kinase_bac"/>
</dbReference>